<evidence type="ECO:0000313" key="2">
    <source>
        <dbReference type="EMBL" id="NKY99306.1"/>
    </source>
</evidence>
<accession>A0A7X6MDM3</accession>
<sequence length="272" mass="30973">MKSPTVGRWQLAQELGKLRGERPRDRVAKAIDVAPSSITRWEDPSGAIPRRRDLHALLEYYEVPDEEIGRYLELRERARESGWWQRYGVKGGYGTYIGLESDARKIQRYDAIHIPGLFQTEGYQRALIAGSGAAISQEEVDRRIQVRRERQRVWMSSCPQTWAIIDEAAVHRMVGGAEVMRAQLDHVIALMDEPHVTVQLLPYEVGAHAAMEMGSFTVLEVGVLSVVHTEQRRSVLFQDDSSEVEEHLRVLDRLRMEAYGDAKTKTGLRSAH</sequence>
<dbReference type="Pfam" id="PF13560">
    <property type="entry name" value="HTH_31"/>
    <property type="match status" value="1"/>
</dbReference>
<dbReference type="InterPro" id="IPR043917">
    <property type="entry name" value="DUF5753"/>
</dbReference>
<dbReference type="Pfam" id="PF19054">
    <property type="entry name" value="DUF5753"/>
    <property type="match status" value="1"/>
</dbReference>
<dbReference type="Proteomes" id="UP000553209">
    <property type="component" value="Unassembled WGS sequence"/>
</dbReference>
<feature type="domain" description="DUF5753" evidence="1">
    <location>
        <begin position="94"/>
        <end position="264"/>
    </location>
</feature>
<gene>
    <name evidence="2" type="ORF">HGB44_16785</name>
</gene>
<evidence type="ECO:0000313" key="3">
    <source>
        <dbReference type="Proteomes" id="UP000553209"/>
    </source>
</evidence>
<comment type="caution">
    <text evidence="2">The sequence shown here is derived from an EMBL/GenBank/DDBJ whole genome shotgun (WGS) entry which is preliminary data.</text>
</comment>
<evidence type="ECO:0000259" key="1">
    <source>
        <dbReference type="Pfam" id="PF19054"/>
    </source>
</evidence>
<name>A0A7X6MDM3_9ACTN</name>
<protein>
    <submittedName>
        <fullName evidence="2">Helix-turn-helix domain-containing protein</fullName>
    </submittedName>
</protein>
<dbReference type="AlphaFoldDB" id="A0A7X6MDM3"/>
<reference evidence="2 3" key="1">
    <citation type="submission" date="2020-04" db="EMBL/GenBank/DDBJ databases">
        <title>MicrobeNet Type strains.</title>
        <authorList>
            <person name="Nicholson A.C."/>
        </authorList>
    </citation>
    <scope>NUCLEOTIDE SEQUENCE [LARGE SCALE GENOMIC DNA]</scope>
    <source>
        <strain evidence="2 3">ATCC 23612</strain>
    </source>
</reference>
<proteinExistence type="predicted"/>
<organism evidence="2 3">
    <name type="scientific">Nocardiopsis alborubida</name>
    <dbReference type="NCBI Taxonomy" id="146802"/>
    <lineage>
        <taxon>Bacteria</taxon>
        <taxon>Bacillati</taxon>
        <taxon>Actinomycetota</taxon>
        <taxon>Actinomycetes</taxon>
        <taxon>Streptosporangiales</taxon>
        <taxon>Nocardiopsidaceae</taxon>
        <taxon>Nocardiopsis</taxon>
    </lineage>
</organism>
<keyword evidence="3" id="KW-1185">Reference proteome</keyword>
<dbReference type="EMBL" id="JAAXPG010000015">
    <property type="protein sequence ID" value="NKY99306.1"/>
    <property type="molecule type" value="Genomic_DNA"/>
</dbReference>